<dbReference type="Proteomes" id="UP000028878">
    <property type="component" value="Unassembled WGS sequence"/>
</dbReference>
<organism evidence="1 2">
    <name type="scientific">Hydrogenophaga intermedia</name>
    <dbReference type="NCBI Taxonomy" id="65786"/>
    <lineage>
        <taxon>Bacteria</taxon>
        <taxon>Pseudomonadati</taxon>
        <taxon>Pseudomonadota</taxon>
        <taxon>Betaproteobacteria</taxon>
        <taxon>Burkholderiales</taxon>
        <taxon>Comamonadaceae</taxon>
        <taxon>Hydrogenophaga</taxon>
    </lineage>
</organism>
<evidence type="ECO:0000313" key="2">
    <source>
        <dbReference type="Proteomes" id="UP000028878"/>
    </source>
</evidence>
<name>A0A1L1PJM5_HYDIT</name>
<accession>A0A1L1PJM5</accession>
<proteinExistence type="predicted"/>
<evidence type="ECO:0000313" key="1">
    <source>
        <dbReference type="EMBL" id="CDN88944.1"/>
    </source>
</evidence>
<keyword evidence="1" id="KW-0812">Transmembrane</keyword>
<sequence>MDKSPSFQPLSDAEINALVDGQVSGTERDALEARLAHDDAARTRLATWQTQREALRGLHHELLDEPLPPLLLDAAHRLGGARQRGERGWRWGGLAAGVLLAFGAGWLAHGQWAVPDEARLTARGPATALPAFARDAALAHAVYSPEKRHPVEVAAADQEHLVQWLSRRTGRALKVPDLQAQGYALVGGRLLPGEAGARAQFMFQNADGQRLTLYLGAVDAGLPNAPGASRETAFRFAPEGPVPAFYWVDQGFGYALSGPLSREALMVLAEAVYRQI</sequence>
<keyword evidence="1" id="KW-0472">Membrane</keyword>
<protein>
    <submittedName>
        <fullName evidence="1">Putative transmembrane transcriptional regulator</fullName>
    </submittedName>
</protein>
<gene>
    <name evidence="1" type="ORF">BN948_03381</name>
</gene>
<reference evidence="2" key="1">
    <citation type="submission" date="2014-11" db="EMBL/GenBank/DDBJ databases">
        <title>Draft genome sequence of Hydrogenophaga intermedia S1.</title>
        <authorList>
            <person name="Gan H.M."/>
            <person name="Chew T.H."/>
            <person name="Stolz A."/>
        </authorList>
    </citation>
    <scope>NUCLEOTIDE SEQUENCE [LARGE SCALE GENOMIC DNA]</scope>
    <source>
        <strain evidence="2">S1</strain>
    </source>
</reference>
<dbReference type="EMBL" id="CCAE010000032">
    <property type="protein sequence ID" value="CDN88944.1"/>
    <property type="molecule type" value="Genomic_DNA"/>
</dbReference>
<dbReference type="RefSeq" id="WP_009515711.1">
    <property type="nucleotide sequence ID" value="NZ_CCAE010000032.1"/>
</dbReference>
<keyword evidence="2" id="KW-1185">Reference proteome</keyword>
<dbReference type="AlphaFoldDB" id="A0A1L1PJM5"/>